<keyword evidence="2" id="KW-1185">Reference proteome</keyword>
<name>K2P3F3_9FLAO</name>
<evidence type="ECO:0000313" key="2">
    <source>
        <dbReference type="Proteomes" id="UP000007364"/>
    </source>
</evidence>
<comment type="caution">
    <text evidence="1">The sequence shown here is derived from an EMBL/GenBank/DDBJ whole genome shotgun (WGS) entry which is preliminary data.</text>
</comment>
<protein>
    <submittedName>
        <fullName evidence="1">Uncharacterized protein</fullName>
    </submittedName>
</protein>
<proteinExistence type="predicted"/>
<dbReference type="AlphaFoldDB" id="K2P3F3"/>
<organism evidence="1 2">
    <name type="scientific">Galbibacter marinus</name>
    <dbReference type="NCBI Taxonomy" id="555500"/>
    <lineage>
        <taxon>Bacteria</taxon>
        <taxon>Pseudomonadati</taxon>
        <taxon>Bacteroidota</taxon>
        <taxon>Flavobacteriia</taxon>
        <taxon>Flavobacteriales</taxon>
        <taxon>Flavobacteriaceae</taxon>
        <taxon>Galbibacter</taxon>
    </lineage>
</organism>
<dbReference type="STRING" id="555500.I215_06497"/>
<accession>K2P3F3</accession>
<sequence>MKTAELTYIDWNLFSILKEPKLSPHIILNDFLKRESDKITLVYSDAHLGDLAKTSGGLSSKRINDLTYLSEKAKDLVIVKYFGRDYVDVENRNALEFYEQNVYDNSIPMAGSHTAIKQMTDTYGSLRDDIIKIHFKLDPKSICNFSASQLDELIKMLGISGSLKEFIEFGLSLRGDTSTHPLTYIDYYTTAYMNLDLIGFFPDSMNEKGEYSNLLNDAKHSAYGSICKAFITNDNKCYHKSKLLFEYFKSQSKLIKTCKIKNGTTELEKELNSLTE</sequence>
<dbReference type="OrthoDB" id="1413206at2"/>
<evidence type="ECO:0000313" key="1">
    <source>
        <dbReference type="EMBL" id="EKF55588.1"/>
    </source>
</evidence>
<dbReference type="RefSeq" id="WP_008991169.1">
    <property type="nucleotide sequence ID" value="NZ_AMSG01000006.1"/>
</dbReference>
<gene>
    <name evidence="1" type="ORF">I215_06497</name>
</gene>
<dbReference type="PATRIC" id="fig|555500.3.peg.1346"/>
<reference evidence="1 2" key="1">
    <citation type="journal article" date="2012" name="J. Bacteriol.">
        <title>Genome Sequence of Galbibacter marinum Type Strain ck-I2-15.</title>
        <authorList>
            <person name="Lai Q."/>
            <person name="Li C."/>
            <person name="Shao Z."/>
        </authorList>
    </citation>
    <scope>NUCLEOTIDE SEQUENCE [LARGE SCALE GENOMIC DNA]</scope>
    <source>
        <strain evidence="2">ck-I2-15</strain>
    </source>
</reference>
<dbReference type="Proteomes" id="UP000007364">
    <property type="component" value="Unassembled WGS sequence"/>
</dbReference>
<dbReference type="EMBL" id="AMSG01000006">
    <property type="protein sequence ID" value="EKF55588.1"/>
    <property type="molecule type" value="Genomic_DNA"/>
</dbReference>